<dbReference type="SMART" id="SM00382">
    <property type="entry name" value="AAA"/>
    <property type="match status" value="1"/>
</dbReference>
<keyword evidence="3" id="KW-0067">ATP-binding</keyword>
<feature type="domain" description="Bacterial type II secretion system protein E" evidence="4">
    <location>
        <begin position="192"/>
        <end position="206"/>
    </location>
</feature>
<keyword evidence="6" id="KW-1185">Reference proteome</keyword>
<dbReference type="InterPro" id="IPR027417">
    <property type="entry name" value="P-loop_NTPase"/>
</dbReference>
<dbReference type="InterPro" id="IPR003593">
    <property type="entry name" value="AAA+_ATPase"/>
</dbReference>
<evidence type="ECO:0000259" key="4">
    <source>
        <dbReference type="PROSITE" id="PS00662"/>
    </source>
</evidence>
<dbReference type="RefSeq" id="WP_125748828.1">
    <property type="nucleotide sequence ID" value="NZ_JBHTON010000003.1"/>
</dbReference>
<organism evidence="5 6">
    <name type="scientific">Lacticaseibacillus baoqingensis</name>
    <dbReference type="NCBI Taxonomy" id="2486013"/>
    <lineage>
        <taxon>Bacteria</taxon>
        <taxon>Bacillati</taxon>
        <taxon>Bacillota</taxon>
        <taxon>Bacilli</taxon>
        <taxon>Lactobacillales</taxon>
        <taxon>Lactobacillaceae</taxon>
        <taxon>Lacticaseibacillus</taxon>
    </lineage>
</organism>
<reference evidence="6" key="1">
    <citation type="journal article" date="2019" name="Int. J. Syst. Evol. Microbiol.">
        <title>The Global Catalogue of Microorganisms (GCM) 10K type strain sequencing project: providing services to taxonomists for standard genome sequencing and annotation.</title>
        <authorList>
            <consortium name="The Broad Institute Genomics Platform"/>
            <consortium name="The Broad Institute Genome Sequencing Center for Infectious Disease"/>
            <person name="Wu L."/>
            <person name="Ma J."/>
        </authorList>
    </citation>
    <scope>NUCLEOTIDE SEQUENCE [LARGE SCALE GENOMIC DNA]</scope>
    <source>
        <strain evidence="6">CCM 8903</strain>
    </source>
</reference>
<keyword evidence="2" id="KW-0547">Nucleotide-binding</keyword>
<dbReference type="CDD" id="cd01129">
    <property type="entry name" value="PulE-GspE-like"/>
    <property type="match status" value="1"/>
</dbReference>
<dbReference type="PANTHER" id="PTHR30258:SF2">
    <property type="entry name" value="COMG OPERON PROTEIN 1"/>
    <property type="match status" value="1"/>
</dbReference>
<evidence type="ECO:0000256" key="1">
    <source>
        <dbReference type="ARBA" id="ARBA00006611"/>
    </source>
</evidence>
<evidence type="ECO:0000313" key="6">
    <source>
        <dbReference type="Proteomes" id="UP001597252"/>
    </source>
</evidence>
<dbReference type="PROSITE" id="PS00662">
    <property type="entry name" value="T2SP_E"/>
    <property type="match status" value="1"/>
</dbReference>
<dbReference type="Gene3D" id="3.40.50.300">
    <property type="entry name" value="P-loop containing nucleotide triphosphate hydrolases"/>
    <property type="match status" value="1"/>
</dbReference>
<dbReference type="Proteomes" id="UP001597252">
    <property type="component" value="Unassembled WGS sequence"/>
</dbReference>
<gene>
    <name evidence="5" type="ORF">ACFQ5J_01160</name>
</gene>
<evidence type="ECO:0000256" key="3">
    <source>
        <dbReference type="ARBA" id="ARBA00022840"/>
    </source>
</evidence>
<dbReference type="Gene3D" id="3.30.450.90">
    <property type="match status" value="1"/>
</dbReference>
<evidence type="ECO:0000256" key="2">
    <source>
        <dbReference type="ARBA" id="ARBA00022741"/>
    </source>
</evidence>
<dbReference type="EMBL" id="JBHTON010000003">
    <property type="protein sequence ID" value="MFD1483857.1"/>
    <property type="molecule type" value="Genomic_DNA"/>
</dbReference>
<protein>
    <submittedName>
        <fullName evidence="5">ATPase, T2SS/T4P/T4SS family</fullName>
    </submittedName>
</protein>
<comment type="caution">
    <text evidence="5">The sequence shown here is derived from an EMBL/GenBank/DDBJ whole genome shotgun (WGS) entry which is preliminary data.</text>
</comment>
<dbReference type="InterPro" id="IPR001482">
    <property type="entry name" value="T2SS/T4SS_dom"/>
</dbReference>
<proteinExistence type="inferred from homology"/>
<dbReference type="SUPFAM" id="SSF52540">
    <property type="entry name" value="P-loop containing nucleoside triphosphate hydrolases"/>
    <property type="match status" value="1"/>
</dbReference>
<sequence>MEQLLAWLAQAVSLQASDVYLLPQAATYGLFFRLPAGFVHQVAVPPEEATRWINYLKYQAGMNVAEHRRVQLGALRLAQLEVALRLSTVADAQGAETLVARLIYGIPELNAVSAKTVQQLADTLAQPGLLALSGPTGSGKTTLLYQVAKRLAPNKMVMTIEDPVEIVHPEFLQLQVNESAQMGYAALLKAALRHRPDILVIGEIRDGETARSACEAAISGHIVLATVHARSAELVPLRLTALGAGQALVQAALVASAQVRLMLEPQVHAQVHLIRWQHGEVVS</sequence>
<dbReference type="PANTHER" id="PTHR30258">
    <property type="entry name" value="TYPE II SECRETION SYSTEM PROTEIN GSPE-RELATED"/>
    <property type="match status" value="1"/>
</dbReference>
<accession>A0ABW4E1N0</accession>
<name>A0ABW4E1N0_9LACO</name>
<comment type="similarity">
    <text evidence="1">Belongs to the GSP E family.</text>
</comment>
<evidence type="ECO:0000313" key="5">
    <source>
        <dbReference type="EMBL" id="MFD1483857.1"/>
    </source>
</evidence>
<dbReference type="Pfam" id="PF00437">
    <property type="entry name" value="T2SSE"/>
    <property type="match status" value="1"/>
</dbReference>